<dbReference type="EMBL" id="MU865558">
    <property type="protein sequence ID" value="KAK4221336.1"/>
    <property type="molecule type" value="Genomic_DNA"/>
</dbReference>
<gene>
    <name evidence="1" type="ORF">QBC38DRAFT_449254</name>
</gene>
<dbReference type="AlphaFoldDB" id="A0AAN6YM95"/>
<sequence>MSRTGADRPNLSPCRVCDDDMSIIIIHPACMFQQGTSNWATAVVPEPIRYPHSYLALLLPSQPRVPLLDPHAPSGYPYTNSAIQCPCGWPGPSPRSILLSPVVDVTSSNHGNTSELPPDTEIDEEDISGFFNDNHVQDEESGTQQCNTCTKDKLLTSFTPGIKKCNDCRQRYRDLRDQRIREGKCARLGHPGKVQGQPCQVCKLKKAQKEAGEGQVSAKGNNRQRKQQ</sequence>
<name>A0AAN6YM95_9PEZI</name>
<reference evidence="1" key="1">
    <citation type="journal article" date="2023" name="Mol. Phylogenet. Evol.">
        <title>Genome-scale phylogeny and comparative genomics of the fungal order Sordariales.</title>
        <authorList>
            <person name="Hensen N."/>
            <person name="Bonometti L."/>
            <person name="Westerberg I."/>
            <person name="Brannstrom I.O."/>
            <person name="Guillou S."/>
            <person name="Cros-Aarteil S."/>
            <person name="Calhoun S."/>
            <person name="Haridas S."/>
            <person name="Kuo A."/>
            <person name="Mondo S."/>
            <person name="Pangilinan J."/>
            <person name="Riley R."/>
            <person name="LaButti K."/>
            <person name="Andreopoulos B."/>
            <person name="Lipzen A."/>
            <person name="Chen C."/>
            <person name="Yan M."/>
            <person name="Daum C."/>
            <person name="Ng V."/>
            <person name="Clum A."/>
            <person name="Steindorff A."/>
            <person name="Ohm R.A."/>
            <person name="Martin F."/>
            <person name="Silar P."/>
            <person name="Natvig D.O."/>
            <person name="Lalanne C."/>
            <person name="Gautier V."/>
            <person name="Ament-Velasquez S.L."/>
            <person name="Kruys A."/>
            <person name="Hutchinson M.I."/>
            <person name="Powell A.J."/>
            <person name="Barry K."/>
            <person name="Miller A.N."/>
            <person name="Grigoriev I.V."/>
            <person name="Debuchy R."/>
            <person name="Gladieux P."/>
            <person name="Hiltunen Thoren M."/>
            <person name="Johannesson H."/>
        </authorList>
    </citation>
    <scope>NUCLEOTIDE SEQUENCE</scope>
    <source>
        <strain evidence="1">CBS 990.96</strain>
    </source>
</reference>
<protein>
    <submittedName>
        <fullName evidence="1">Uncharacterized protein</fullName>
    </submittedName>
</protein>
<comment type="caution">
    <text evidence="1">The sequence shown here is derived from an EMBL/GenBank/DDBJ whole genome shotgun (WGS) entry which is preliminary data.</text>
</comment>
<evidence type="ECO:0000313" key="1">
    <source>
        <dbReference type="EMBL" id="KAK4221336.1"/>
    </source>
</evidence>
<proteinExistence type="predicted"/>
<accession>A0AAN6YM95</accession>
<reference evidence="1" key="2">
    <citation type="submission" date="2023-05" db="EMBL/GenBank/DDBJ databases">
        <authorList>
            <consortium name="Lawrence Berkeley National Laboratory"/>
            <person name="Steindorff A."/>
            <person name="Hensen N."/>
            <person name="Bonometti L."/>
            <person name="Westerberg I."/>
            <person name="Brannstrom I.O."/>
            <person name="Guillou S."/>
            <person name="Cros-Aarteil S."/>
            <person name="Calhoun S."/>
            <person name="Haridas S."/>
            <person name="Kuo A."/>
            <person name="Mondo S."/>
            <person name="Pangilinan J."/>
            <person name="Riley R."/>
            <person name="Labutti K."/>
            <person name="Andreopoulos B."/>
            <person name="Lipzen A."/>
            <person name="Chen C."/>
            <person name="Yanf M."/>
            <person name="Daum C."/>
            <person name="Ng V."/>
            <person name="Clum A."/>
            <person name="Ohm R."/>
            <person name="Martin F."/>
            <person name="Silar P."/>
            <person name="Natvig D."/>
            <person name="Lalanne C."/>
            <person name="Gautier V."/>
            <person name="Ament-Velasquez S.L."/>
            <person name="Kruys A."/>
            <person name="Hutchinson M.I."/>
            <person name="Powell A.J."/>
            <person name="Barry K."/>
            <person name="Miller A.N."/>
            <person name="Grigoriev I.V."/>
            <person name="Debuchy R."/>
            <person name="Gladieux P."/>
            <person name="Thoren M.H."/>
            <person name="Johannesson H."/>
        </authorList>
    </citation>
    <scope>NUCLEOTIDE SEQUENCE</scope>
    <source>
        <strain evidence="1">CBS 990.96</strain>
    </source>
</reference>
<dbReference type="Proteomes" id="UP001301958">
    <property type="component" value="Unassembled WGS sequence"/>
</dbReference>
<evidence type="ECO:0000313" key="2">
    <source>
        <dbReference type="Proteomes" id="UP001301958"/>
    </source>
</evidence>
<keyword evidence="2" id="KW-1185">Reference proteome</keyword>
<organism evidence="1 2">
    <name type="scientific">Podospora fimiseda</name>
    <dbReference type="NCBI Taxonomy" id="252190"/>
    <lineage>
        <taxon>Eukaryota</taxon>
        <taxon>Fungi</taxon>
        <taxon>Dikarya</taxon>
        <taxon>Ascomycota</taxon>
        <taxon>Pezizomycotina</taxon>
        <taxon>Sordariomycetes</taxon>
        <taxon>Sordariomycetidae</taxon>
        <taxon>Sordariales</taxon>
        <taxon>Podosporaceae</taxon>
        <taxon>Podospora</taxon>
    </lineage>
</organism>